<dbReference type="InterPro" id="IPR036388">
    <property type="entry name" value="WH-like_DNA-bd_sf"/>
</dbReference>
<dbReference type="SUPFAM" id="SSF55781">
    <property type="entry name" value="GAF domain-like"/>
    <property type="match status" value="1"/>
</dbReference>
<feature type="compositionally biased region" description="Low complexity" evidence="4">
    <location>
        <begin position="8"/>
        <end position="20"/>
    </location>
</feature>
<dbReference type="InterPro" id="IPR050707">
    <property type="entry name" value="HTH_MetabolicPath_Reg"/>
</dbReference>
<evidence type="ECO:0000313" key="8">
    <source>
        <dbReference type="Proteomes" id="UP000524237"/>
    </source>
</evidence>
<evidence type="ECO:0000313" key="7">
    <source>
        <dbReference type="EMBL" id="MBA8828968.1"/>
    </source>
</evidence>
<name>A0A7W3JTJ9_9MICO</name>
<dbReference type="InterPro" id="IPR036390">
    <property type="entry name" value="WH_DNA-bd_sf"/>
</dbReference>
<keyword evidence="1" id="KW-0805">Transcription regulation</keyword>
<dbReference type="EMBL" id="JACGWU010000002">
    <property type="protein sequence ID" value="MBA8828968.1"/>
    <property type="molecule type" value="Genomic_DNA"/>
</dbReference>
<dbReference type="InterPro" id="IPR005471">
    <property type="entry name" value="Tscrpt_reg_IclR_N"/>
</dbReference>
<dbReference type="GO" id="GO:0045892">
    <property type="term" value="P:negative regulation of DNA-templated transcription"/>
    <property type="evidence" value="ECO:0007669"/>
    <property type="project" value="TreeGrafter"/>
</dbReference>
<gene>
    <name evidence="7" type="ORF">FB555_001066</name>
</gene>
<feature type="domain" description="HTH iclR-type" evidence="5">
    <location>
        <begin position="21"/>
        <end position="82"/>
    </location>
</feature>
<evidence type="ECO:0000259" key="6">
    <source>
        <dbReference type="PROSITE" id="PS51078"/>
    </source>
</evidence>
<comment type="caution">
    <text evidence="7">The sequence shown here is derived from an EMBL/GenBank/DDBJ whole genome shotgun (WGS) entry which is preliminary data.</text>
</comment>
<dbReference type="Gene3D" id="3.30.450.40">
    <property type="match status" value="1"/>
</dbReference>
<reference evidence="7 8" key="1">
    <citation type="submission" date="2020-07" db="EMBL/GenBank/DDBJ databases">
        <title>Sequencing the genomes of 1000 actinobacteria strains.</title>
        <authorList>
            <person name="Klenk H.-P."/>
        </authorList>
    </citation>
    <scope>NUCLEOTIDE SEQUENCE [LARGE SCALE GENOMIC DNA]</scope>
    <source>
        <strain evidence="7 8">DSM 23737</strain>
    </source>
</reference>
<feature type="region of interest" description="Disordered" evidence="4">
    <location>
        <begin position="1"/>
        <end position="21"/>
    </location>
</feature>
<dbReference type="AlphaFoldDB" id="A0A7W3JTJ9"/>
<keyword evidence="2 7" id="KW-0238">DNA-binding</keyword>
<dbReference type="PANTHER" id="PTHR30136:SF24">
    <property type="entry name" value="HTH-TYPE TRANSCRIPTIONAL REPRESSOR ALLR"/>
    <property type="match status" value="1"/>
</dbReference>
<dbReference type="RefSeq" id="WP_182484402.1">
    <property type="nucleotide sequence ID" value="NZ_JACGWU010000002.1"/>
</dbReference>
<dbReference type="GO" id="GO:0003700">
    <property type="term" value="F:DNA-binding transcription factor activity"/>
    <property type="evidence" value="ECO:0007669"/>
    <property type="project" value="TreeGrafter"/>
</dbReference>
<organism evidence="7 8">
    <name type="scientific">Alpinimonas psychrophila</name>
    <dbReference type="NCBI Taxonomy" id="748908"/>
    <lineage>
        <taxon>Bacteria</taxon>
        <taxon>Bacillati</taxon>
        <taxon>Actinomycetota</taxon>
        <taxon>Actinomycetes</taxon>
        <taxon>Micrococcales</taxon>
        <taxon>Microbacteriaceae</taxon>
        <taxon>Alpinimonas</taxon>
    </lineage>
</organism>
<evidence type="ECO:0000256" key="4">
    <source>
        <dbReference type="SAM" id="MobiDB-lite"/>
    </source>
</evidence>
<sequence>MGESTKITGSTEGASEAAGGPSVTSRALSVLAAFEDAPGSLSVSRIAQKSGLPLSTAYRLVGELEEWGGLRKGSDGKYQIGFRIWELGQLAGRRLRDRAHPFLQDLFDLTRENVHLAIREGTQSLYVDKLYGSRKLPVVSRVGGRLPLHATAVGRVMLAAQPGWFIDAYLEGELEKPTPMTVTNPVILRQLFEEIGQQGYAVTIEQMRPGALSVAVPIVFNETTVASVGLVFESNRYREVSRFLPMLTGTAHRIEGAMVGLSARMLL</sequence>
<keyword evidence="3" id="KW-0804">Transcription</keyword>
<dbReference type="Gene3D" id="1.10.10.10">
    <property type="entry name" value="Winged helix-like DNA-binding domain superfamily/Winged helix DNA-binding domain"/>
    <property type="match status" value="1"/>
</dbReference>
<dbReference type="SMART" id="SM00346">
    <property type="entry name" value="HTH_ICLR"/>
    <property type="match status" value="1"/>
</dbReference>
<dbReference type="Pfam" id="PF01614">
    <property type="entry name" value="IclR_C"/>
    <property type="match status" value="1"/>
</dbReference>
<dbReference type="Pfam" id="PF09339">
    <property type="entry name" value="HTH_IclR"/>
    <property type="match status" value="1"/>
</dbReference>
<dbReference type="PROSITE" id="PS51078">
    <property type="entry name" value="ICLR_ED"/>
    <property type="match status" value="1"/>
</dbReference>
<evidence type="ECO:0000256" key="2">
    <source>
        <dbReference type="ARBA" id="ARBA00023125"/>
    </source>
</evidence>
<dbReference type="SUPFAM" id="SSF46785">
    <property type="entry name" value="Winged helix' DNA-binding domain"/>
    <property type="match status" value="1"/>
</dbReference>
<dbReference type="InterPro" id="IPR029016">
    <property type="entry name" value="GAF-like_dom_sf"/>
</dbReference>
<proteinExistence type="predicted"/>
<dbReference type="PANTHER" id="PTHR30136">
    <property type="entry name" value="HELIX-TURN-HELIX TRANSCRIPTIONAL REGULATOR, ICLR FAMILY"/>
    <property type="match status" value="1"/>
</dbReference>
<dbReference type="InterPro" id="IPR014757">
    <property type="entry name" value="Tscrpt_reg_IclR_C"/>
</dbReference>
<evidence type="ECO:0000256" key="1">
    <source>
        <dbReference type="ARBA" id="ARBA00023015"/>
    </source>
</evidence>
<protein>
    <submittedName>
        <fullName evidence="7">DNA-binding IclR family transcriptional regulator</fullName>
    </submittedName>
</protein>
<dbReference type="Proteomes" id="UP000524237">
    <property type="component" value="Unassembled WGS sequence"/>
</dbReference>
<dbReference type="GO" id="GO:0003677">
    <property type="term" value="F:DNA binding"/>
    <property type="evidence" value="ECO:0007669"/>
    <property type="project" value="UniProtKB-KW"/>
</dbReference>
<feature type="domain" description="IclR-ED" evidence="6">
    <location>
        <begin position="83"/>
        <end position="267"/>
    </location>
</feature>
<evidence type="ECO:0000259" key="5">
    <source>
        <dbReference type="PROSITE" id="PS51077"/>
    </source>
</evidence>
<evidence type="ECO:0000256" key="3">
    <source>
        <dbReference type="ARBA" id="ARBA00023163"/>
    </source>
</evidence>
<dbReference type="PROSITE" id="PS51077">
    <property type="entry name" value="HTH_ICLR"/>
    <property type="match status" value="1"/>
</dbReference>
<keyword evidence="8" id="KW-1185">Reference proteome</keyword>
<accession>A0A7W3JTJ9</accession>